<proteinExistence type="predicted"/>
<name>A0A0E9QS05_ANGAN</name>
<reference evidence="1" key="2">
    <citation type="journal article" date="2015" name="Fish Shellfish Immunol.">
        <title>Early steps in the European eel (Anguilla anguilla)-Vibrio vulnificus interaction in the gills: Role of the RtxA13 toxin.</title>
        <authorList>
            <person name="Callol A."/>
            <person name="Pajuelo D."/>
            <person name="Ebbesson L."/>
            <person name="Teles M."/>
            <person name="MacKenzie S."/>
            <person name="Amaro C."/>
        </authorList>
    </citation>
    <scope>NUCLEOTIDE SEQUENCE</scope>
</reference>
<organism evidence="1">
    <name type="scientific">Anguilla anguilla</name>
    <name type="common">European freshwater eel</name>
    <name type="synonym">Muraena anguilla</name>
    <dbReference type="NCBI Taxonomy" id="7936"/>
    <lineage>
        <taxon>Eukaryota</taxon>
        <taxon>Metazoa</taxon>
        <taxon>Chordata</taxon>
        <taxon>Craniata</taxon>
        <taxon>Vertebrata</taxon>
        <taxon>Euteleostomi</taxon>
        <taxon>Actinopterygii</taxon>
        <taxon>Neopterygii</taxon>
        <taxon>Teleostei</taxon>
        <taxon>Anguilliformes</taxon>
        <taxon>Anguillidae</taxon>
        <taxon>Anguilla</taxon>
    </lineage>
</organism>
<accession>A0A0E9QS05</accession>
<dbReference type="AlphaFoldDB" id="A0A0E9QS05"/>
<evidence type="ECO:0000313" key="1">
    <source>
        <dbReference type="EMBL" id="JAH18878.1"/>
    </source>
</evidence>
<protein>
    <submittedName>
        <fullName evidence="1">Uncharacterized protein</fullName>
    </submittedName>
</protein>
<sequence length="24" mass="2755">MWRLTSFSSSRRSALARLLKMAVS</sequence>
<reference evidence="1" key="1">
    <citation type="submission" date="2014-11" db="EMBL/GenBank/DDBJ databases">
        <authorList>
            <person name="Amaro Gonzalez C."/>
        </authorList>
    </citation>
    <scope>NUCLEOTIDE SEQUENCE</scope>
</reference>
<dbReference type="EMBL" id="GBXM01089699">
    <property type="protein sequence ID" value="JAH18878.1"/>
    <property type="molecule type" value="Transcribed_RNA"/>
</dbReference>